<reference evidence="1" key="1">
    <citation type="submission" date="2024-03" db="EMBL/GenBank/DDBJ databases">
        <title>Diverse circular DNA viruses in blood, oral, and fecal samples of captive lemurs.</title>
        <authorList>
            <person name="Paietta E.N."/>
            <person name="Kraberger S."/>
            <person name="Lund M.C."/>
            <person name="Custer J.M."/>
            <person name="Vargas K.M."/>
            <person name="Ehmke E.E."/>
            <person name="Yoder A.D."/>
            <person name="Varsani A."/>
        </authorList>
    </citation>
    <scope>NUCLEOTIDE SEQUENCE</scope>
    <source>
        <strain evidence="1">Duke_18_57</strain>
    </source>
</reference>
<name>A0AAU8ATX1_9VIRU</name>
<organism evidence="1">
    <name type="scientific">Dulem virus 188</name>
    <dbReference type="NCBI Taxonomy" id="3145665"/>
    <lineage>
        <taxon>Viruses</taxon>
        <taxon>Monodnaviria</taxon>
        <taxon>Sangervirae</taxon>
        <taxon>Phixviricota</taxon>
        <taxon>Malgrandaviricetes</taxon>
        <taxon>Petitvirales</taxon>
        <taxon>Microviridae</taxon>
        <taxon>Microvirus</taxon>
    </lineage>
</organism>
<accession>A0AAU8ATX1</accession>
<sequence>MVYDVVLVCDDRRKVIGTYRTARKANEVWDIVEKVRPEFGSVQIVCRKELPNE</sequence>
<dbReference type="EMBL" id="PP511349">
    <property type="protein sequence ID" value="XCD03374.1"/>
    <property type="molecule type" value="Genomic_DNA"/>
</dbReference>
<evidence type="ECO:0000313" key="1">
    <source>
        <dbReference type="EMBL" id="XCD03374.1"/>
    </source>
</evidence>
<protein>
    <submittedName>
        <fullName evidence="1">Uncharacterized protein</fullName>
    </submittedName>
</protein>
<proteinExistence type="predicted"/>